<feature type="compositionally biased region" description="Polar residues" evidence="5">
    <location>
        <begin position="405"/>
        <end position="415"/>
    </location>
</feature>
<evidence type="ECO:0000256" key="1">
    <source>
        <dbReference type="ARBA" id="ARBA00022723"/>
    </source>
</evidence>
<gene>
    <name evidence="8" type="ORF">ECPE_LOCUS10425</name>
</gene>
<evidence type="ECO:0000256" key="5">
    <source>
        <dbReference type="SAM" id="MobiDB-lite"/>
    </source>
</evidence>
<dbReference type="AlphaFoldDB" id="A0A183ATZ0"/>
<evidence type="ECO:0000259" key="6">
    <source>
        <dbReference type="PROSITE" id="PS50089"/>
    </source>
</evidence>
<keyword evidence="3 4" id="KW-0862">Zinc</keyword>
<dbReference type="Proteomes" id="UP000272942">
    <property type="component" value="Unassembled WGS sequence"/>
</dbReference>
<feature type="compositionally biased region" description="Low complexity" evidence="5">
    <location>
        <begin position="438"/>
        <end position="449"/>
    </location>
</feature>
<dbReference type="EMBL" id="UZAN01049049">
    <property type="protein sequence ID" value="VDP87024.1"/>
    <property type="molecule type" value="Genomic_DNA"/>
</dbReference>
<dbReference type="InterPro" id="IPR018957">
    <property type="entry name" value="Znf_C3HC4_RING-type"/>
</dbReference>
<evidence type="ECO:0000313" key="9">
    <source>
        <dbReference type="Proteomes" id="UP000272942"/>
    </source>
</evidence>
<dbReference type="Pfam" id="PF00097">
    <property type="entry name" value="zf-C3HC4"/>
    <property type="match status" value="1"/>
</dbReference>
<dbReference type="PANTHER" id="PTHR10131">
    <property type="entry name" value="TNF RECEPTOR ASSOCIATED FACTOR"/>
    <property type="match status" value="1"/>
</dbReference>
<feature type="zinc finger region" description="TRAF-type" evidence="4">
    <location>
        <begin position="321"/>
        <end position="360"/>
    </location>
</feature>
<keyword evidence="9" id="KW-1185">Reference proteome</keyword>
<dbReference type="GO" id="GO:0008270">
    <property type="term" value="F:zinc ion binding"/>
    <property type="evidence" value="ECO:0007669"/>
    <property type="project" value="UniProtKB-KW"/>
</dbReference>
<dbReference type="SMART" id="SM00184">
    <property type="entry name" value="RING"/>
    <property type="match status" value="1"/>
</dbReference>
<dbReference type="CDD" id="cd16637">
    <property type="entry name" value="mRING-HC-C3HC3D_LNX1-like"/>
    <property type="match status" value="1"/>
</dbReference>
<keyword evidence="1 4" id="KW-0479">Metal-binding</keyword>
<keyword evidence="2 4" id="KW-0863">Zinc-finger</keyword>
<organism evidence="10">
    <name type="scientific">Echinostoma caproni</name>
    <dbReference type="NCBI Taxonomy" id="27848"/>
    <lineage>
        <taxon>Eukaryota</taxon>
        <taxon>Metazoa</taxon>
        <taxon>Spiralia</taxon>
        <taxon>Lophotrochozoa</taxon>
        <taxon>Platyhelminthes</taxon>
        <taxon>Trematoda</taxon>
        <taxon>Digenea</taxon>
        <taxon>Plagiorchiida</taxon>
        <taxon>Echinostomata</taxon>
        <taxon>Echinostomatoidea</taxon>
        <taxon>Echinostomatidae</taxon>
        <taxon>Echinostoma</taxon>
    </lineage>
</organism>
<feature type="domain" description="RING-type" evidence="6">
    <location>
        <begin position="259"/>
        <end position="297"/>
    </location>
</feature>
<accession>A0A183ATZ0</accession>
<name>A0A183ATZ0_9TREM</name>
<feature type="region of interest" description="Disordered" evidence="5">
    <location>
        <begin position="1"/>
        <end position="23"/>
    </location>
</feature>
<evidence type="ECO:0000313" key="8">
    <source>
        <dbReference type="EMBL" id="VDP87024.1"/>
    </source>
</evidence>
<sequence>MINTSRQVTNQGGNRPFVSTSGFGNPTTLMSSVHKAADPVATVTATVRPTNAIAVPTTTPGLSVVSPTCMPFFIPHVPSSIPSLGPMAVKVENAIPTTSGTAETESSSAFHAIFPQDTSTTPQCVLSFPDPPKEAFVNQGRAASINSSTDNYPVLSTTVTNTTVSTAPHATVLPQPTQPVPPERQSSQNVSLSATNITDHSRVKTNPFDDASAVERTSSILSDNEASEALWCGTCGHIHDLSAAHTYEYSESVDSDLLCRLCRQPLVDPLDTKCGHTFCSSCLKNHLAVQALCPEDKQIINYLECQQSSNLVKRLLDKLLVVCPNSEHCREVLARCDLESHLAYWCRGAVVACVNNKLGCPYLGLRAKQPAHRWSCQFQPSVPRTTTINNNSITNAPLVGEKSASFGSCKSTSGPRSGDSGEPKQPDSESGVKSVDPSQSGSHRGSTSSAPYSTQETSVEAATPFALEGQIGCVDLKLDGRSELGISLVGGCDTPLAYADVVPQQLM</sequence>
<evidence type="ECO:0000256" key="3">
    <source>
        <dbReference type="ARBA" id="ARBA00022833"/>
    </source>
</evidence>
<reference evidence="8 9" key="2">
    <citation type="submission" date="2018-11" db="EMBL/GenBank/DDBJ databases">
        <authorList>
            <consortium name="Pathogen Informatics"/>
        </authorList>
    </citation>
    <scope>NUCLEOTIDE SEQUENCE [LARGE SCALE GENOMIC DNA]</scope>
    <source>
        <strain evidence="8 9">Egypt</strain>
    </source>
</reference>
<dbReference type="WBParaSite" id="ECPE_0001045701-mRNA-1">
    <property type="protein sequence ID" value="ECPE_0001045701-mRNA-1"/>
    <property type="gene ID" value="ECPE_0001045701"/>
</dbReference>
<dbReference type="InterPro" id="IPR017907">
    <property type="entry name" value="Znf_RING_CS"/>
</dbReference>
<evidence type="ECO:0000256" key="2">
    <source>
        <dbReference type="ARBA" id="ARBA00022771"/>
    </source>
</evidence>
<dbReference type="PROSITE" id="PS00518">
    <property type="entry name" value="ZF_RING_1"/>
    <property type="match status" value="1"/>
</dbReference>
<evidence type="ECO:0000313" key="10">
    <source>
        <dbReference type="WBParaSite" id="ECPE_0001045701-mRNA-1"/>
    </source>
</evidence>
<dbReference type="Gene3D" id="3.30.40.10">
    <property type="entry name" value="Zinc/RING finger domain, C3HC4 (zinc finger)"/>
    <property type="match status" value="1"/>
</dbReference>
<dbReference type="InterPro" id="IPR013083">
    <property type="entry name" value="Znf_RING/FYVE/PHD"/>
</dbReference>
<evidence type="ECO:0000259" key="7">
    <source>
        <dbReference type="PROSITE" id="PS50145"/>
    </source>
</evidence>
<proteinExistence type="predicted"/>
<dbReference type="InterPro" id="IPR001293">
    <property type="entry name" value="Znf_TRAF"/>
</dbReference>
<dbReference type="SUPFAM" id="SSF57850">
    <property type="entry name" value="RING/U-box"/>
    <property type="match status" value="1"/>
</dbReference>
<dbReference type="PANTHER" id="PTHR10131:SF94">
    <property type="entry name" value="TNF RECEPTOR-ASSOCIATED FACTOR 4"/>
    <property type="match status" value="1"/>
</dbReference>
<reference evidence="10" key="1">
    <citation type="submission" date="2016-06" db="UniProtKB">
        <authorList>
            <consortium name="WormBaseParasite"/>
        </authorList>
    </citation>
    <scope>IDENTIFICATION</scope>
</reference>
<evidence type="ECO:0000256" key="4">
    <source>
        <dbReference type="PROSITE-ProRule" id="PRU00207"/>
    </source>
</evidence>
<feature type="region of interest" description="Disordered" evidence="5">
    <location>
        <begin position="404"/>
        <end position="457"/>
    </location>
</feature>
<dbReference type="PROSITE" id="PS50089">
    <property type="entry name" value="ZF_RING_2"/>
    <property type="match status" value="1"/>
</dbReference>
<dbReference type="PROSITE" id="PS50145">
    <property type="entry name" value="ZF_TRAF"/>
    <property type="match status" value="1"/>
</dbReference>
<dbReference type="OrthoDB" id="438726at2759"/>
<dbReference type="SUPFAM" id="SSF49599">
    <property type="entry name" value="TRAF domain-like"/>
    <property type="match status" value="1"/>
</dbReference>
<feature type="domain" description="TRAF-type" evidence="7">
    <location>
        <begin position="321"/>
        <end position="360"/>
    </location>
</feature>
<protein>
    <submittedName>
        <fullName evidence="10">Ligand of Numb protein X 2</fullName>
    </submittedName>
</protein>
<dbReference type="InterPro" id="IPR001841">
    <property type="entry name" value="Znf_RING"/>
</dbReference>